<dbReference type="EMBL" id="ML978713">
    <property type="protein sequence ID" value="KAF2090331.1"/>
    <property type="molecule type" value="Genomic_DNA"/>
</dbReference>
<dbReference type="GO" id="GO:0016614">
    <property type="term" value="F:oxidoreductase activity, acting on CH-OH group of donors"/>
    <property type="evidence" value="ECO:0007669"/>
    <property type="project" value="InterPro"/>
</dbReference>
<evidence type="ECO:0000256" key="3">
    <source>
        <dbReference type="ARBA" id="ARBA00022630"/>
    </source>
</evidence>
<dbReference type="Pfam" id="PF00732">
    <property type="entry name" value="GMC_oxred_N"/>
    <property type="match status" value="1"/>
</dbReference>
<feature type="binding site" evidence="7">
    <location>
        <begin position="36"/>
        <end position="37"/>
    </location>
    <ligand>
        <name>FAD</name>
        <dbReference type="ChEBI" id="CHEBI:57692"/>
    </ligand>
</feature>
<dbReference type="InterPro" id="IPR000172">
    <property type="entry name" value="GMC_OxRdtase_N"/>
</dbReference>
<evidence type="ECO:0000256" key="4">
    <source>
        <dbReference type="ARBA" id="ARBA00022827"/>
    </source>
</evidence>
<keyword evidence="4 7" id="KW-0274">FAD</keyword>
<evidence type="ECO:0000256" key="5">
    <source>
        <dbReference type="ARBA" id="ARBA00023002"/>
    </source>
</evidence>
<feature type="signal peptide" evidence="9">
    <location>
        <begin position="1"/>
        <end position="16"/>
    </location>
</feature>
<evidence type="ECO:0000256" key="6">
    <source>
        <dbReference type="PIRSR" id="PIRSR000137-1"/>
    </source>
</evidence>
<reference evidence="11" key="1">
    <citation type="journal article" date="2020" name="Stud. Mycol.">
        <title>101 Dothideomycetes genomes: a test case for predicting lifestyles and emergence of pathogens.</title>
        <authorList>
            <person name="Haridas S."/>
            <person name="Albert R."/>
            <person name="Binder M."/>
            <person name="Bloem J."/>
            <person name="Labutti K."/>
            <person name="Salamov A."/>
            <person name="Andreopoulos B."/>
            <person name="Baker S."/>
            <person name="Barry K."/>
            <person name="Bills G."/>
            <person name="Bluhm B."/>
            <person name="Cannon C."/>
            <person name="Castanera R."/>
            <person name="Culley D."/>
            <person name="Daum C."/>
            <person name="Ezra D."/>
            <person name="Gonzalez J."/>
            <person name="Henrissat B."/>
            <person name="Kuo A."/>
            <person name="Liang C."/>
            <person name="Lipzen A."/>
            <person name="Lutzoni F."/>
            <person name="Magnuson J."/>
            <person name="Mondo S."/>
            <person name="Nolan M."/>
            <person name="Ohm R."/>
            <person name="Pangilinan J."/>
            <person name="Park H.-J."/>
            <person name="Ramirez L."/>
            <person name="Alfaro M."/>
            <person name="Sun H."/>
            <person name="Tritt A."/>
            <person name="Yoshinaga Y."/>
            <person name="Zwiers L.-H."/>
            <person name="Turgeon B."/>
            <person name="Goodwin S."/>
            <person name="Spatafora J."/>
            <person name="Crous P."/>
            <person name="Grigoriev I."/>
        </authorList>
    </citation>
    <scope>NUCLEOTIDE SEQUENCE</scope>
    <source>
        <strain evidence="11">CBS 121410</strain>
    </source>
</reference>
<feature type="binding site" evidence="7">
    <location>
        <position position="111"/>
    </location>
    <ligand>
        <name>FAD</name>
        <dbReference type="ChEBI" id="CHEBI:57692"/>
    </ligand>
</feature>
<dbReference type="InterPro" id="IPR036188">
    <property type="entry name" value="FAD/NAD-bd_sf"/>
</dbReference>
<evidence type="ECO:0000256" key="7">
    <source>
        <dbReference type="PIRSR" id="PIRSR000137-2"/>
    </source>
</evidence>
<comment type="similarity">
    <text evidence="2 8">Belongs to the GMC oxidoreductase family.</text>
</comment>
<dbReference type="Gene3D" id="3.50.50.60">
    <property type="entry name" value="FAD/NAD(P)-binding domain"/>
    <property type="match status" value="1"/>
</dbReference>
<sequence length="591" mass="63195">MLSALLVPALAASALAAPSSRSSAKEFDYIVVGGGTSGLVVANRLSELPHTSVLVIEAGAAESFTNTNVSSVAGYGLAFGTDIDYAYPTENQTYANGDAVTVRAGKAIGGTSTINGMAYTRAENIQIDAWAALGNEGWTWDNLLPYYKKSESFETPNSAQTLAGATYNPAAHGEHGPLKVGWTASLLTSNLLSILKKTYANLGIPSIMDVNDGTMRGFNVYPKTVDTEANVREDAARAYYFPYANRSNLALMQNTVANRIIWSNDTLCLEAVAAGVEITTSSGEIEVIKAAKEVIVSAGAIRSPGFLEHSGVGNPEILSKFDIPVKVNLPTVGENLQDQANNGITYSGKANYTGTAGYVAYPNVTDVFGADLDAIAASVSANLQSYANKVAIASGNVTRAADLYEFFSLQYDLIFTGQIPIAEVLTEPSGFTYDTEYWTLLPFSRGNVHISSSEPASYPSINPNFFMLDWDVQGQVAVAKFIRDTHTTAPFSSIVDTETKPGFDTVAKNATVNEWADWLKDTYRSNFHPVATAAMMPQEKGGVVDHKLKVYGTKNVRVVDASVLPFQVCGHLVSTLYAVAERASDLIKMDA</sequence>
<dbReference type="InterPro" id="IPR027424">
    <property type="entry name" value="Glucose_Oxidase_domain_2"/>
</dbReference>
<keyword evidence="9" id="KW-0732">Signal</keyword>
<comment type="cofactor">
    <cofactor evidence="1 7">
        <name>FAD</name>
        <dbReference type="ChEBI" id="CHEBI:57692"/>
    </cofactor>
</comment>
<dbReference type="PIRSF" id="PIRSF000137">
    <property type="entry name" value="Alcohol_oxidase"/>
    <property type="match status" value="1"/>
</dbReference>
<dbReference type="GO" id="GO:0050660">
    <property type="term" value="F:flavin adenine dinucleotide binding"/>
    <property type="evidence" value="ECO:0007669"/>
    <property type="project" value="InterPro"/>
</dbReference>
<dbReference type="Proteomes" id="UP000799776">
    <property type="component" value="Unassembled WGS sequence"/>
</dbReference>
<feature type="chain" id="PRO_5040486208" evidence="9">
    <location>
        <begin position="17"/>
        <end position="591"/>
    </location>
</feature>
<dbReference type="Gene3D" id="3.30.560.10">
    <property type="entry name" value="Glucose Oxidase, domain 3"/>
    <property type="match status" value="1"/>
</dbReference>
<feature type="active site" description="Proton donor" evidence="6">
    <location>
        <position position="528"/>
    </location>
</feature>
<keyword evidence="5" id="KW-0560">Oxidoreductase</keyword>
<evidence type="ECO:0000259" key="10">
    <source>
        <dbReference type="PROSITE" id="PS00623"/>
    </source>
</evidence>
<dbReference type="Pfam" id="PF05199">
    <property type="entry name" value="GMC_oxred_C"/>
    <property type="match status" value="1"/>
</dbReference>
<evidence type="ECO:0000256" key="2">
    <source>
        <dbReference type="ARBA" id="ARBA00010790"/>
    </source>
</evidence>
<dbReference type="Gene3D" id="4.10.450.10">
    <property type="entry name" value="Glucose Oxidase, domain 2"/>
    <property type="match status" value="1"/>
</dbReference>
<dbReference type="InterPro" id="IPR007867">
    <property type="entry name" value="GMC_OxRtase_C"/>
</dbReference>
<evidence type="ECO:0000256" key="1">
    <source>
        <dbReference type="ARBA" id="ARBA00001974"/>
    </source>
</evidence>
<dbReference type="PANTHER" id="PTHR11552">
    <property type="entry name" value="GLUCOSE-METHANOL-CHOLINE GMC OXIDOREDUCTASE"/>
    <property type="match status" value="1"/>
</dbReference>
<dbReference type="PROSITE" id="PS00623">
    <property type="entry name" value="GMC_OXRED_1"/>
    <property type="match status" value="1"/>
</dbReference>
<feature type="active site" description="Proton acceptor" evidence="6">
    <location>
        <position position="571"/>
    </location>
</feature>
<protein>
    <submittedName>
        <fullName evidence="11">GMC oxidoreductase</fullName>
    </submittedName>
</protein>
<dbReference type="OrthoDB" id="269227at2759"/>
<feature type="domain" description="Glucose-methanol-choline oxidoreductase N-terminal" evidence="10">
    <location>
        <begin position="105"/>
        <end position="128"/>
    </location>
</feature>
<name>A0A9P4I1U2_9PEZI</name>
<keyword evidence="3 8" id="KW-0285">Flavoprotein</keyword>
<evidence type="ECO:0000313" key="12">
    <source>
        <dbReference type="Proteomes" id="UP000799776"/>
    </source>
</evidence>
<dbReference type="SUPFAM" id="SSF54373">
    <property type="entry name" value="FAD-linked reductases, C-terminal domain"/>
    <property type="match status" value="1"/>
</dbReference>
<keyword evidence="12" id="KW-1185">Reference proteome</keyword>
<dbReference type="PANTHER" id="PTHR11552:SF201">
    <property type="entry name" value="GLUCOSE-METHANOL-CHOLINE OXIDOREDUCTASE N-TERMINAL DOMAIN-CONTAINING PROTEIN"/>
    <property type="match status" value="1"/>
</dbReference>
<dbReference type="InterPro" id="IPR012132">
    <property type="entry name" value="GMC_OxRdtase"/>
</dbReference>
<evidence type="ECO:0000313" key="11">
    <source>
        <dbReference type="EMBL" id="KAF2090331.1"/>
    </source>
</evidence>
<proteinExistence type="inferred from homology"/>
<accession>A0A9P4I1U2</accession>
<comment type="caution">
    <text evidence="11">The sequence shown here is derived from an EMBL/GenBank/DDBJ whole genome shotgun (WGS) entry which is preliminary data.</text>
</comment>
<evidence type="ECO:0000256" key="8">
    <source>
        <dbReference type="RuleBase" id="RU003968"/>
    </source>
</evidence>
<dbReference type="SUPFAM" id="SSF51905">
    <property type="entry name" value="FAD/NAD(P)-binding domain"/>
    <property type="match status" value="1"/>
</dbReference>
<gene>
    <name evidence="11" type="ORF">K490DRAFT_63210</name>
</gene>
<dbReference type="AlphaFoldDB" id="A0A9P4I1U2"/>
<evidence type="ECO:0000256" key="9">
    <source>
        <dbReference type="SAM" id="SignalP"/>
    </source>
</evidence>
<organism evidence="11 12">
    <name type="scientific">Saccharata proteae CBS 121410</name>
    <dbReference type="NCBI Taxonomy" id="1314787"/>
    <lineage>
        <taxon>Eukaryota</taxon>
        <taxon>Fungi</taxon>
        <taxon>Dikarya</taxon>
        <taxon>Ascomycota</taxon>
        <taxon>Pezizomycotina</taxon>
        <taxon>Dothideomycetes</taxon>
        <taxon>Dothideomycetes incertae sedis</taxon>
        <taxon>Botryosphaeriales</taxon>
        <taxon>Saccharataceae</taxon>
        <taxon>Saccharata</taxon>
    </lineage>
</organism>